<sequence>MKVEDDEDDGWGPVPTPELRVKSRNLAAAVLGFAAFLIAEVFLTTPYALVVGAASTAATVLVWPLLAVTATRISVVGGLAAGIVAFVAAYVPGLVIATLAFRSITALTEGAGTGVDDIELWRLVGQGLVYTGHLTLPLGAALGAALAFGTRVYARTR</sequence>
<keyword evidence="1" id="KW-1133">Transmembrane helix</keyword>
<evidence type="ECO:0000256" key="1">
    <source>
        <dbReference type="SAM" id="Phobius"/>
    </source>
</evidence>
<keyword evidence="1" id="KW-0812">Transmembrane</keyword>
<feature type="transmembrane region" description="Helical" evidence="1">
    <location>
        <begin position="75"/>
        <end position="101"/>
    </location>
</feature>
<feature type="transmembrane region" description="Helical" evidence="1">
    <location>
        <begin position="134"/>
        <end position="154"/>
    </location>
</feature>
<dbReference type="KEGG" id="mflg:ABS361_04365"/>
<gene>
    <name evidence="2" type="ORF">ABS361_04365</name>
</gene>
<feature type="transmembrane region" description="Helical" evidence="1">
    <location>
        <begin position="49"/>
        <end position="68"/>
    </location>
</feature>
<protein>
    <recommendedName>
        <fullName evidence="3">MptD family ECF transporter S component</fullName>
    </recommendedName>
</protein>
<name>A0AAU7XF97_9HYPH</name>
<accession>A0AAU7XF97</accession>
<evidence type="ECO:0000313" key="2">
    <source>
        <dbReference type="EMBL" id="XBY45525.1"/>
    </source>
</evidence>
<proteinExistence type="predicted"/>
<dbReference type="EMBL" id="CP158568">
    <property type="protein sequence ID" value="XBY45525.1"/>
    <property type="molecule type" value="Genomic_DNA"/>
</dbReference>
<keyword evidence="1" id="KW-0472">Membrane</keyword>
<dbReference type="RefSeq" id="WP_407050619.1">
    <property type="nucleotide sequence ID" value="NZ_CP158568.1"/>
</dbReference>
<feature type="transmembrane region" description="Helical" evidence="1">
    <location>
        <begin position="26"/>
        <end position="43"/>
    </location>
</feature>
<organism evidence="2">
    <name type="scientific">Methyloraptor flagellatus</name>
    <dbReference type="NCBI Taxonomy" id="3162530"/>
    <lineage>
        <taxon>Bacteria</taxon>
        <taxon>Pseudomonadati</taxon>
        <taxon>Pseudomonadota</taxon>
        <taxon>Alphaproteobacteria</taxon>
        <taxon>Hyphomicrobiales</taxon>
        <taxon>Ancalomicrobiaceae</taxon>
        <taxon>Methyloraptor</taxon>
    </lineage>
</organism>
<dbReference type="AlphaFoldDB" id="A0AAU7XF97"/>
<evidence type="ECO:0008006" key="3">
    <source>
        <dbReference type="Google" id="ProtNLM"/>
    </source>
</evidence>
<reference evidence="2" key="1">
    <citation type="submission" date="2024-06" db="EMBL/GenBank/DDBJ databases">
        <title>Methylostella associata gen. nov., sp. nov., a novel Ancalomicrobiaceae-affiliated facultatively methylotrophic bacteria that feed on methanotrophs of the genus Methylococcus.</title>
        <authorList>
            <person name="Saltykova V."/>
            <person name="Danilova O.V."/>
            <person name="Oshkin I.Y."/>
            <person name="Belova S.E."/>
            <person name="Pimenov N.V."/>
            <person name="Dedysh S.N."/>
        </authorList>
    </citation>
    <scope>NUCLEOTIDE SEQUENCE</scope>
    <source>
        <strain evidence="2">S20</strain>
    </source>
</reference>